<evidence type="ECO:0000256" key="4">
    <source>
        <dbReference type="ARBA" id="ARBA00022801"/>
    </source>
</evidence>
<evidence type="ECO:0000313" key="13">
    <source>
        <dbReference type="EMBL" id="MDP4299809.1"/>
    </source>
</evidence>
<dbReference type="InterPro" id="IPR022956">
    <property type="entry name" value="Beta_hexosaminidase_bac"/>
</dbReference>
<evidence type="ECO:0000313" key="14">
    <source>
        <dbReference type="Proteomes" id="UP001235760"/>
    </source>
</evidence>
<comment type="subcellular location">
    <subcellularLocation>
        <location evidence="10">Cytoplasm</location>
    </subcellularLocation>
</comment>
<feature type="binding site" evidence="10">
    <location>
        <position position="145"/>
    </location>
    <ligand>
        <name>substrate</name>
    </ligand>
</feature>
<comment type="catalytic activity">
    <reaction evidence="1 10">
        <text>Hydrolysis of terminal non-reducing N-acetyl-D-hexosamine residues in N-acetyl-beta-D-hexosaminides.</text>
        <dbReference type="EC" id="3.2.1.52"/>
    </reaction>
</comment>
<evidence type="ECO:0000256" key="6">
    <source>
        <dbReference type="ARBA" id="ARBA00022984"/>
    </source>
</evidence>
<evidence type="ECO:0000256" key="1">
    <source>
        <dbReference type="ARBA" id="ARBA00001231"/>
    </source>
</evidence>
<reference evidence="13 14" key="1">
    <citation type="submission" date="2023-08" db="EMBL/GenBank/DDBJ databases">
        <authorList>
            <person name="Roldan D.M."/>
            <person name="Menes R.J."/>
        </authorList>
    </citation>
    <scope>NUCLEOTIDE SEQUENCE [LARGE SCALE GENOMIC DNA]</scope>
    <source>
        <strain evidence="13 14">CCM 2812</strain>
    </source>
</reference>
<dbReference type="GO" id="GO:0004563">
    <property type="term" value="F:beta-N-acetylhexosaminidase activity"/>
    <property type="evidence" value="ECO:0007669"/>
    <property type="project" value="UniProtKB-EC"/>
</dbReference>
<keyword evidence="5 10" id="KW-0133">Cell shape</keyword>
<dbReference type="InterPro" id="IPR017853">
    <property type="entry name" value="GH"/>
</dbReference>
<dbReference type="PANTHER" id="PTHR30480">
    <property type="entry name" value="BETA-HEXOSAMINIDASE-RELATED"/>
    <property type="match status" value="1"/>
</dbReference>
<evidence type="ECO:0000259" key="12">
    <source>
        <dbReference type="Pfam" id="PF00933"/>
    </source>
</evidence>
<proteinExistence type="inferred from homology"/>
<dbReference type="SUPFAM" id="SSF51445">
    <property type="entry name" value="(Trans)glycosidases"/>
    <property type="match status" value="1"/>
</dbReference>
<feature type="region of interest" description="Disordered" evidence="11">
    <location>
        <begin position="323"/>
        <end position="351"/>
    </location>
</feature>
<feature type="binding site" evidence="10">
    <location>
        <begin position="175"/>
        <end position="176"/>
    </location>
    <ligand>
        <name>substrate</name>
    </ligand>
</feature>
<keyword evidence="3 10" id="KW-0132">Cell division</keyword>
<keyword evidence="7 10" id="KW-0326">Glycosidase</keyword>
<dbReference type="InterPro" id="IPR036962">
    <property type="entry name" value="Glyco_hydro_3_N_sf"/>
</dbReference>
<evidence type="ECO:0000256" key="8">
    <source>
        <dbReference type="ARBA" id="ARBA00023306"/>
    </source>
</evidence>
<evidence type="ECO:0000256" key="9">
    <source>
        <dbReference type="ARBA" id="ARBA00023316"/>
    </source>
</evidence>
<keyword evidence="6 10" id="KW-0573">Peptidoglycan synthesis</keyword>
<dbReference type="NCBIfam" id="NF003740">
    <property type="entry name" value="PRK05337.1"/>
    <property type="match status" value="1"/>
</dbReference>
<comment type="caution">
    <text evidence="13">The sequence shown here is derived from an EMBL/GenBank/DDBJ whole genome shotgun (WGS) entry which is preliminary data.</text>
</comment>
<keyword evidence="8 10" id="KW-0131">Cell cycle</keyword>
<protein>
    <recommendedName>
        <fullName evidence="10">Beta-hexosaminidase</fullName>
        <ecNumber evidence="10">3.2.1.52</ecNumber>
    </recommendedName>
    <alternativeName>
        <fullName evidence="10">Beta-N-acetylhexosaminidase</fullName>
    </alternativeName>
    <alternativeName>
        <fullName evidence="10">N-acetyl-beta-glucosaminidase</fullName>
    </alternativeName>
</protein>
<dbReference type="Pfam" id="PF00933">
    <property type="entry name" value="Glyco_hydro_3"/>
    <property type="match status" value="1"/>
</dbReference>
<feature type="site" description="Important for catalytic activity" evidence="10">
    <location>
        <position position="186"/>
    </location>
</feature>
<dbReference type="PANTHER" id="PTHR30480:SF13">
    <property type="entry name" value="BETA-HEXOSAMINIDASE"/>
    <property type="match status" value="1"/>
</dbReference>
<feature type="binding site" evidence="10">
    <location>
        <position position="62"/>
    </location>
    <ligand>
        <name>substrate</name>
    </ligand>
</feature>
<dbReference type="RefSeq" id="WP_305748374.1">
    <property type="nucleotide sequence ID" value="NZ_JAUZEE010000002.1"/>
</dbReference>
<evidence type="ECO:0000256" key="11">
    <source>
        <dbReference type="SAM" id="MobiDB-lite"/>
    </source>
</evidence>
<feature type="active site" description="Nucleophile" evidence="10">
    <location>
        <position position="258"/>
    </location>
</feature>
<evidence type="ECO:0000256" key="2">
    <source>
        <dbReference type="ARBA" id="ARBA00022490"/>
    </source>
</evidence>
<keyword evidence="14" id="KW-1185">Reference proteome</keyword>
<keyword evidence="9 10" id="KW-0961">Cell wall biogenesis/degradation</keyword>
<comment type="function">
    <text evidence="10">Plays a role in peptidoglycan recycling by cleaving the terminal beta-1,4-linked N-acetylglucosamine (GlcNAc) from peptide-linked peptidoglycan fragments, giving rise to free GlcNAc, anhydro-N-acetylmuramic acid and anhydro-N-acetylmuramic acid-linked peptides.</text>
</comment>
<dbReference type="Gene3D" id="3.20.20.300">
    <property type="entry name" value="Glycoside hydrolase, family 3, N-terminal domain"/>
    <property type="match status" value="1"/>
</dbReference>
<keyword evidence="2 10" id="KW-0963">Cytoplasm</keyword>
<comment type="similarity">
    <text evidence="10">Belongs to the glycosyl hydrolase 3 family. NagZ subfamily.</text>
</comment>
<comment type="pathway">
    <text evidence="10">Cell wall biogenesis; peptidoglycan recycling.</text>
</comment>
<evidence type="ECO:0000256" key="10">
    <source>
        <dbReference type="HAMAP-Rule" id="MF_00364"/>
    </source>
</evidence>
<dbReference type="InterPro" id="IPR050226">
    <property type="entry name" value="NagZ_Beta-hexosaminidase"/>
</dbReference>
<evidence type="ECO:0000256" key="7">
    <source>
        <dbReference type="ARBA" id="ARBA00023295"/>
    </source>
</evidence>
<sequence length="378" mass="40745">MHAPLIIDIAGPALDEHDRRRLGHPRVGGVILFTRNWTGRAALTRLVAEMKDLRPDLLVAVDHEGGRVQRFRDDGYTPLPAMGLLGRRWLRDAPGQPGSGALEAMEAATAIGHVLGAELRACGVDLSFTPVLDLDHGRSDVIGTRAFGRDPRVVTVLARSLALGLLQTGMANCGKHFPGHGWARADTHVASAIDERSLDAILADDALPYAHLTTCLRAVMPAHVTYPQVDARPAGFSSIWLEDVLRDRLGFAGAVFSDDLGMAAARRVPGLRGSEPDGTLTMTEAVMQALQAGCDLALVCNQSPIDGGRTLDTLLDNLDEAEQDGLWAPDPDSEDRRQRLLPQTAPLPWDELMHDGDYQRALERVVQLAADDEDAAAG</sequence>
<accession>A0ABT9G007</accession>
<gene>
    <name evidence="10 13" type="primary">nagZ</name>
    <name evidence="13" type="ORF">Q8X39_04130</name>
</gene>
<dbReference type="EC" id="3.2.1.52" evidence="10"/>
<name>A0ABT9G007_LEPDI</name>
<dbReference type="Proteomes" id="UP001235760">
    <property type="component" value="Unassembled WGS sequence"/>
</dbReference>
<evidence type="ECO:0000256" key="5">
    <source>
        <dbReference type="ARBA" id="ARBA00022960"/>
    </source>
</evidence>
<dbReference type="EMBL" id="JAUZEE010000002">
    <property type="protein sequence ID" value="MDP4299809.1"/>
    <property type="molecule type" value="Genomic_DNA"/>
</dbReference>
<evidence type="ECO:0000256" key="3">
    <source>
        <dbReference type="ARBA" id="ARBA00022618"/>
    </source>
</evidence>
<keyword evidence="4 10" id="KW-0378">Hydrolase</keyword>
<feature type="active site" description="Proton donor/acceptor" evidence="10">
    <location>
        <position position="188"/>
    </location>
</feature>
<feature type="domain" description="Glycoside hydrolase family 3 N-terminal" evidence="12">
    <location>
        <begin position="16"/>
        <end position="322"/>
    </location>
</feature>
<organism evidence="13 14">
    <name type="scientific">Leptothrix discophora</name>
    <dbReference type="NCBI Taxonomy" id="89"/>
    <lineage>
        <taxon>Bacteria</taxon>
        <taxon>Pseudomonadati</taxon>
        <taxon>Pseudomonadota</taxon>
        <taxon>Betaproteobacteria</taxon>
        <taxon>Burkholderiales</taxon>
        <taxon>Sphaerotilaceae</taxon>
        <taxon>Leptothrix</taxon>
    </lineage>
</organism>
<feature type="binding site" evidence="10">
    <location>
        <position position="70"/>
    </location>
    <ligand>
        <name>substrate</name>
    </ligand>
</feature>
<dbReference type="InterPro" id="IPR001764">
    <property type="entry name" value="Glyco_hydro_3_N"/>
</dbReference>
<dbReference type="HAMAP" id="MF_00364">
    <property type="entry name" value="NagZ"/>
    <property type="match status" value="1"/>
</dbReference>